<evidence type="ECO:0000256" key="4">
    <source>
        <dbReference type="ARBA" id="ARBA00023186"/>
    </source>
</evidence>
<dbReference type="InterPro" id="IPR056792">
    <property type="entry name" value="PRC_RimM"/>
</dbReference>
<comment type="similarity">
    <text evidence="5">Belongs to the RimM family.</text>
</comment>
<comment type="function">
    <text evidence="5">An accessory protein needed during the final step in the assembly of 30S ribosomal subunit, possibly for assembly of the head region. Essential for efficient processing of 16S rRNA. May be needed both before and after RbfA during the maturation of 16S rRNA. It has affinity for free ribosomal 30S subunits but not for 70S ribosomes.</text>
</comment>
<keyword evidence="2 5" id="KW-0690">Ribosome biogenesis</keyword>
<dbReference type="EMBL" id="JACIJJ010000001">
    <property type="protein sequence ID" value="MBB5697689.1"/>
    <property type="molecule type" value="Genomic_DNA"/>
</dbReference>
<keyword evidence="1 5" id="KW-0963">Cytoplasm</keyword>
<dbReference type="Gene3D" id="2.40.30.60">
    <property type="entry name" value="RimM"/>
    <property type="match status" value="1"/>
</dbReference>
<evidence type="ECO:0000256" key="1">
    <source>
        <dbReference type="ARBA" id="ARBA00022490"/>
    </source>
</evidence>
<protein>
    <recommendedName>
        <fullName evidence="5">Ribosome maturation factor RimM</fullName>
    </recommendedName>
</protein>
<dbReference type="InterPro" id="IPR011033">
    <property type="entry name" value="PRC_barrel-like_sf"/>
</dbReference>
<dbReference type="InterPro" id="IPR036976">
    <property type="entry name" value="RimM_N_sf"/>
</dbReference>
<evidence type="ECO:0000259" key="7">
    <source>
        <dbReference type="Pfam" id="PF24986"/>
    </source>
</evidence>
<dbReference type="Gene3D" id="2.30.30.240">
    <property type="entry name" value="PRC-barrel domain"/>
    <property type="match status" value="1"/>
</dbReference>
<accession>A0A7W9ANG8</accession>
<evidence type="ECO:0000313" key="8">
    <source>
        <dbReference type="EMBL" id="MBB5697689.1"/>
    </source>
</evidence>
<evidence type="ECO:0000256" key="5">
    <source>
        <dbReference type="HAMAP-Rule" id="MF_00014"/>
    </source>
</evidence>
<dbReference type="InterPro" id="IPR011961">
    <property type="entry name" value="RimM"/>
</dbReference>
<dbReference type="GO" id="GO:0005737">
    <property type="term" value="C:cytoplasm"/>
    <property type="evidence" value="ECO:0007669"/>
    <property type="project" value="UniProtKB-SubCell"/>
</dbReference>
<sequence length="166" mass="17737">MTDPANSKAPLPADPDRPVTLAAITGAHGIRGEVKLKIFANDLASYRLFNGGTLKLVSLRQDIARFEGVADRTAAEAMRGTALTVPRSCLPPLGEGEYYHADLIGLPARSGTGELLGTVVAVENYGASDLVEIEREGGRRFLVPLTVQAVPHWDETELVVAEAFID</sequence>
<name>A0A7W9ANG8_9SPHN</name>
<evidence type="ECO:0000259" key="6">
    <source>
        <dbReference type="Pfam" id="PF01782"/>
    </source>
</evidence>
<comment type="subcellular location">
    <subcellularLocation>
        <location evidence="5">Cytoplasm</location>
    </subcellularLocation>
</comment>
<proteinExistence type="inferred from homology"/>
<comment type="subunit">
    <text evidence="5">Binds ribosomal protein uS19.</text>
</comment>
<dbReference type="AlphaFoldDB" id="A0A7W9ANG8"/>
<dbReference type="RefSeq" id="WP_343053165.1">
    <property type="nucleotide sequence ID" value="NZ_JACIJJ010000001.1"/>
</dbReference>
<reference evidence="8 9" key="1">
    <citation type="submission" date="2020-08" db="EMBL/GenBank/DDBJ databases">
        <title>Genomic Encyclopedia of Type Strains, Phase IV (KMG-IV): sequencing the most valuable type-strain genomes for metagenomic binning, comparative biology and taxonomic classification.</title>
        <authorList>
            <person name="Goeker M."/>
        </authorList>
    </citation>
    <scope>NUCLEOTIDE SEQUENCE [LARGE SCALE GENOMIC DNA]</scope>
    <source>
        <strain evidence="8 9">DSM 27244</strain>
    </source>
</reference>
<dbReference type="SUPFAM" id="SSF50346">
    <property type="entry name" value="PRC-barrel domain"/>
    <property type="match status" value="1"/>
</dbReference>
<keyword evidence="3 5" id="KW-0698">rRNA processing</keyword>
<dbReference type="HAMAP" id="MF_00014">
    <property type="entry name" value="Ribosome_mat_RimM"/>
    <property type="match status" value="1"/>
</dbReference>
<evidence type="ECO:0000256" key="2">
    <source>
        <dbReference type="ARBA" id="ARBA00022517"/>
    </source>
</evidence>
<keyword evidence="4 5" id="KW-0143">Chaperone</keyword>
<evidence type="ECO:0000313" key="9">
    <source>
        <dbReference type="Proteomes" id="UP000557739"/>
    </source>
</evidence>
<dbReference type="NCBIfam" id="TIGR02273">
    <property type="entry name" value="16S_RimM"/>
    <property type="match status" value="1"/>
</dbReference>
<comment type="caution">
    <text evidence="8">The sequence shown here is derived from an EMBL/GenBank/DDBJ whole genome shotgun (WGS) entry which is preliminary data.</text>
</comment>
<evidence type="ECO:0000256" key="3">
    <source>
        <dbReference type="ARBA" id="ARBA00022552"/>
    </source>
</evidence>
<dbReference type="GO" id="GO:0005840">
    <property type="term" value="C:ribosome"/>
    <property type="evidence" value="ECO:0007669"/>
    <property type="project" value="InterPro"/>
</dbReference>
<dbReference type="InterPro" id="IPR009000">
    <property type="entry name" value="Transl_B-barrel_sf"/>
</dbReference>
<dbReference type="PANTHER" id="PTHR33692:SF1">
    <property type="entry name" value="RIBOSOME MATURATION FACTOR RIMM"/>
    <property type="match status" value="1"/>
</dbReference>
<dbReference type="Proteomes" id="UP000557739">
    <property type="component" value="Unassembled WGS sequence"/>
</dbReference>
<dbReference type="PANTHER" id="PTHR33692">
    <property type="entry name" value="RIBOSOME MATURATION FACTOR RIMM"/>
    <property type="match status" value="1"/>
</dbReference>
<dbReference type="GO" id="GO:0042274">
    <property type="term" value="P:ribosomal small subunit biogenesis"/>
    <property type="evidence" value="ECO:0007669"/>
    <property type="project" value="UniProtKB-UniRule"/>
</dbReference>
<feature type="domain" description="Ribosome maturation factor RimM PRC barrel" evidence="7">
    <location>
        <begin position="101"/>
        <end position="155"/>
    </location>
</feature>
<comment type="domain">
    <text evidence="5">The PRC barrel domain binds ribosomal protein uS19.</text>
</comment>
<dbReference type="GO" id="GO:0043022">
    <property type="term" value="F:ribosome binding"/>
    <property type="evidence" value="ECO:0007669"/>
    <property type="project" value="InterPro"/>
</dbReference>
<feature type="domain" description="RimM N-terminal" evidence="6">
    <location>
        <begin position="21"/>
        <end position="88"/>
    </location>
</feature>
<organism evidence="8 9">
    <name type="scientific">Sphingomonas yantingensis</name>
    <dbReference type="NCBI Taxonomy" id="1241761"/>
    <lineage>
        <taxon>Bacteria</taxon>
        <taxon>Pseudomonadati</taxon>
        <taxon>Pseudomonadota</taxon>
        <taxon>Alphaproteobacteria</taxon>
        <taxon>Sphingomonadales</taxon>
        <taxon>Sphingomonadaceae</taxon>
        <taxon>Sphingomonas</taxon>
    </lineage>
</organism>
<dbReference type="GO" id="GO:0006364">
    <property type="term" value="P:rRNA processing"/>
    <property type="evidence" value="ECO:0007669"/>
    <property type="project" value="UniProtKB-UniRule"/>
</dbReference>
<dbReference type="Pfam" id="PF24986">
    <property type="entry name" value="PRC_RimM"/>
    <property type="match status" value="1"/>
</dbReference>
<keyword evidence="9" id="KW-1185">Reference proteome</keyword>
<gene>
    <name evidence="5" type="primary">rimM</name>
    <name evidence="8" type="ORF">FHR19_001014</name>
</gene>
<dbReference type="Pfam" id="PF01782">
    <property type="entry name" value="RimM"/>
    <property type="match status" value="1"/>
</dbReference>
<dbReference type="SUPFAM" id="SSF50447">
    <property type="entry name" value="Translation proteins"/>
    <property type="match status" value="1"/>
</dbReference>
<dbReference type="InterPro" id="IPR002676">
    <property type="entry name" value="RimM_N"/>
</dbReference>